<dbReference type="InterPro" id="IPR000337">
    <property type="entry name" value="GPCR_3"/>
</dbReference>
<keyword evidence="3" id="KW-1133">Transmembrane helix</keyword>
<dbReference type="Proteomes" id="UP000288716">
    <property type="component" value="Unassembled WGS sequence"/>
</dbReference>
<dbReference type="InterPro" id="IPR001828">
    <property type="entry name" value="ANF_lig-bd_rcpt"/>
</dbReference>
<keyword evidence="8" id="KW-0732">Signal</keyword>
<reference evidence="10 11" key="1">
    <citation type="journal article" date="2018" name="Gigascience">
        <title>Genomes of trombidid mites reveal novel predicted allergens and laterally-transferred genes associated with secondary metabolism.</title>
        <authorList>
            <person name="Dong X."/>
            <person name="Chaisiri K."/>
            <person name="Xia D."/>
            <person name="Armstrong S.D."/>
            <person name="Fang Y."/>
            <person name="Donnelly M.J."/>
            <person name="Kadowaki T."/>
            <person name="McGarry J.W."/>
            <person name="Darby A.C."/>
            <person name="Makepeace B.L."/>
        </authorList>
    </citation>
    <scope>NUCLEOTIDE SEQUENCE [LARGE SCALE GENOMIC DNA]</scope>
    <source>
        <strain evidence="10">UoL-UT</strain>
    </source>
</reference>
<proteinExistence type="predicted"/>
<evidence type="ECO:0000256" key="4">
    <source>
        <dbReference type="ARBA" id="ARBA00023136"/>
    </source>
</evidence>
<dbReference type="InterPro" id="IPR028082">
    <property type="entry name" value="Peripla_BP_I"/>
</dbReference>
<dbReference type="Gene3D" id="3.40.50.2300">
    <property type="match status" value="1"/>
</dbReference>
<feature type="chain" id="PRO_5019243846" evidence="8">
    <location>
        <begin position="21"/>
        <end position="234"/>
    </location>
</feature>
<evidence type="ECO:0000256" key="5">
    <source>
        <dbReference type="ARBA" id="ARBA00023170"/>
    </source>
</evidence>
<dbReference type="InterPro" id="IPR050726">
    <property type="entry name" value="mGluR"/>
</dbReference>
<dbReference type="VEuPathDB" id="VectorBase:LDEU001859"/>
<evidence type="ECO:0000256" key="8">
    <source>
        <dbReference type="SAM" id="SignalP"/>
    </source>
</evidence>
<dbReference type="Pfam" id="PF01094">
    <property type="entry name" value="ANF_receptor"/>
    <property type="match status" value="1"/>
</dbReference>
<evidence type="ECO:0000256" key="3">
    <source>
        <dbReference type="ARBA" id="ARBA00022989"/>
    </source>
</evidence>
<keyword evidence="11" id="KW-1185">Reference proteome</keyword>
<dbReference type="SUPFAM" id="SSF53822">
    <property type="entry name" value="Periplasmic binding protein-like I"/>
    <property type="match status" value="1"/>
</dbReference>
<dbReference type="EMBL" id="NCKV01000607">
    <property type="protein sequence ID" value="RWS30181.1"/>
    <property type="molecule type" value="Genomic_DNA"/>
</dbReference>
<feature type="domain" description="Receptor ligand binding region" evidence="9">
    <location>
        <begin position="111"/>
        <end position="233"/>
    </location>
</feature>
<keyword evidence="5 10" id="KW-0675">Receptor</keyword>
<dbReference type="OrthoDB" id="425344at2759"/>
<gene>
    <name evidence="10" type="ORF">B4U80_04231</name>
</gene>
<dbReference type="GO" id="GO:0016020">
    <property type="term" value="C:membrane"/>
    <property type="evidence" value="ECO:0007669"/>
    <property type="project" value="UniProtKB-SubCell"/>
</dbReference>
<evidence type="ECO:0000259" key="9">
    <source>
        <dbReference type="Pfam" id="PF01094"/>
    </source>
</evidence>
<name>A0A443SRL3_9ACAR</name>
<protein>
    <submittedName>
        <fullName evidence="10">Metabotropic glutamate receptor-like protein</fullName>
    </submittedName>
</protein>
<keyword evidence="2" id="KW-0812">Transmembrane</keyword>
<feature type="region of interest" description="Disordered" evidence="7">
    <location>
        <begin position="55"/>
        <end position="74"/>
    </location>
</feature>
<organism evidence="10 11">
    <name type="scientific">Leptotrombidium deliense</name>
    <dbReference type="NCBI Taxonomy" id="299467"/>
    <lineage>
        <taxon>Eukaryota</taxon>
        <taxon>Metazoa</taxon>
        <taxon>Ecdysozoa</taxon>
        <taxon>Arthropoda</taxon>
        <taxon>Chelicerata</taxon>
        <taxon>Arachnida</taxon>
        <taxon>Acari</taxon>
        <taxon>Acariformes</taxon>
        <taxon>Trombidiformes</taxon>
        <taxon>Prostigmata</taxon>
        <taxon>Anystina</taxon>
        <taxon>Parasitengona</taxon>
        <taxon>Trombiculoidea</taxon>
        <taxon>Trombiculidae</taxon>
        <taxon>Leptotrombidium</taxon>
    </lineage>
</organism>
<accession>A0A443SRL3</accession>
<evidence type="ECO:0000256" key="1">
    <source>
        <dbReference type="ARBA" id="ARBA00004141"/>
    </source>
</evidence>
<feature type="signal peptide" evidence="8">
    <location>
        <begin position="1"/>
        <end position="20"/>
    </location>
</feature>
<evidence type="ECO:0000256" key="2">
    <source>
        <dbReference type="ARBA" id="ARBA00022692"/>
    </source>
</evidence>
<keyword evidence="6" id="KW-0325">Glycoprotein</keyword>
<evidence type="ECO:0000313" key="11">
    <source>
        <dbReference type="Proteomes" id="UP000288716"/>
    </source>
</evidence>
<dbReference type="AlphaFoldDB" id="A0A443SRL3"/>
<comment type="subcellular location">
    <subcellularLocation>
        <location evidence="1">Membrane</location>
        <topology evidence="1">Multi-pass membrane protein</topology>
    </subcellularLocation>
</comment>
<evidence type="ECO:0000256" key="6">
    <source>
        <dbReference type="ARBA" id="ARBA00023180"/>
    </source>
</evidence>
<evidence type="ECO:0000256" key="7">
    <source>
        <dbReference type="SAM" id="MobiDB-lite"/>
    </source>
</evidence>
<sequence>MMRRRRMLLLVYLQINKVVCERVTKQMNGDLQFHGTRDENLNGIVDVPRTKRFYSDSSGLDLPPQPLSSRHKQESLKLSGDIILGGLFPMHDAGNEMTLCGAIKEGKGIQRLEAMLYAIDLINADNTLLPNLTLGKFSSLYKIEINELRSPGAHILDTCSRDTYALEQTMEFVKSSFTTADRTSDDYQCDDKSTPKPVKRDPVVGVIGAASSSVSVMVANILRLFQLSYVKFGV</sequence>
<dbReference type="GO" id="GO:0004930">
    <property type="term" value="F:G protein-coupled receptor activity"/>
    <property type="evidence" value="ECO:0007669"/>
    <property type="project" value="InterPro"/>
</dbReference>
<dbReference type="STRING" id="299467.A0A443SRL3"/>
<dbReference type="PRINTS" id="PR00248">
    <property type="entry name" value="GPCRMGR"/>
</dbReference>
<keyword evidence="4" id="KW-0472">Membrane</keyword>
<comment type="caution">
    <text evidence="10">The sequence shown here is derived from an EMBL/GenBank/DDBJ whole genome shotgun (WGS) entry which is preliminary data.</text>
</comment>
<evidence type="ECO:0000313" key="10">
    <source>
        <dbReference type="EMBL" id="RWS30181.1"/>
    </source>
</evidence>
<dbReference type="PANTHER" id="PTHR24060">
    <property type="entry name" value="METABOTROPIC GLUTAMATE RECEPTOR"/>
    <property type="match status" value="1"/>
</dbReference>